<feature type="region of interest" description="Disordered" evidence="22">
    <location>
        <begin position="345"/>
        <end position="440"/>
    </location>
</feature>
<dbReference type="FunFam" id="1.20.5.730:FF:000004">
    <property type="entry name" value="SGO1 isoform 1"/>
    <property type="match status" value="1"/>
</dbReference>
<keyword evidence="25" id="KW-1185">Reference proteome</keyword>
<evidence type="ECO:0000259" key="23">
    <source>
        <dbReference type="Pfam" id="PF07557"/>
    </source>
</evidence>
<keyword evidence="17" id="KW-0131">Cell cycle</keyword>
<dbReference type="GeneID" id="105989876"/>
<dbReference type="GO" id="GO:0045132">
    <property type="term" value="P:meiotic chromosome segregation"/>
    <property type="evidence" value="ECO:0007669"/>
    <property type="project" value="InterPro"/>
</dbReference>
<accession>A0A1S3FMK7</accession>
<evidence type="ECO:0000256" key="6">
    <source>
        <dbReference type="ARBA" id="ARBA00022454"/>
    </source>
</evidence>
<keyword evidence="18" id="KW-0137">Centromere</keyword>
<keyword evidence="11" id="KW-0159">Chromosome partition</keyword>
<keyword evidence="6" id="KW-0158">Chromosome</keyword>
<evidence type="ECO:0000313" key="27">
    <source>
        <dbReference type="RefSeq" id="XP_012877586.1"/>
    </source>
</evidence>
<keyword evidence="9" id="KW-0132">Cell division</keyword>
<organism evidence="25 26">
    <name type="scientific">Dipodomys ordii</name>
    <name type="common">Ord's kangaroo rat</name>
    <dbReference type="NCBI Taxonomy" id="10020"/>
    <lineage>
        <taxon>Eukaryota</taxon>
        <taxon>Metazoa</taxon>
        <taxon>Chordata</taxon>
        <taxon>Craniata</taxon>
        <taxon>Vertebrata</taxon>
        <taxon>Euteleostomi</taxon>
        <taxon>Mammalia</taxon>
        <taxon>Eutheria</taxon>
        <taxon>Euarchontoglires</taxon>
        <taxon>Glires</taxon>
        <taxon>Rodentia</taxon>
        <taxon>Castorimorpha</taxon>
        <taxon>Heteromyidae</taxon>
        <taxon>Dipodomyinae</taxon>
        <taxon>Dipodomys</taxon>
    </lineage>
</organism>
<evidence type="ECO:0000259" key="24">
    <source>
        <dbReference type="Pfam" id="PF07558"/>
    </source>
</evidence>
<evidence type="ECO:0000256" key="21">
    <source>
        <dbReference type="SAM" id="Coils"/>
    </source>
</evidence>
<evidence type="ECO:0000256" key="10">
    <source>
        <dbReference type="ARBA" id="ARBA00022776"/>
    </source>
</evidence>
<evidence type="ECO:0000256" key="22">
    <source>
        <dbReference type="SAM" id="MobiDB-lite"/>
    </source>
</evidence>
<dbReference type="RefSeq" id="XP_012877585.1">
    <property type="nucleotide sequence ID" value="XM_013022131.1"/>
</dbReference>
<evidence type="ECO:0000256" key="4">
    <source>
        <dbReference type="ARBA" id="ARBA00004647"/>
    </source>
</evidence>
<dbReference type="InterPro" id="IPR011515">
    <property type="entry name" value="Shugoshin_C"/>
</dbReference>
<protein>
    <recommendedName>
        <fullName evidence="19">Shugoshin 1</fullName>
    </recommendedName>
    <alternativeName>
        <fullName evidence="20">Shugoshin-like 1</fullName>
    </alternativeName>
</protein>
<keyword evidence="8" id="KW-0597">Phosphoprotein</keyword>
<evidence type="ECO:0000256" key="15">
    <source>
        <dbReference type="ARBA" id="ARBA00023212"/>
    </source>
</evidence>
<feature type="domain" description="Shugoshin N-terminal coiled-coil" evidence="24">
    <location>
        <begin position="22"/>
        <end position="65"/>
    </location>
</feature>
<keyword evidence="7" id="KW-0963">Cytoplasm</keyword>
<feature type="region of interest" description="Disordered" evidence="22">
    <location>
        <begin position="110"/>
        <end position="129"/>
    </location>
</feature>
<feature type="domain" description="Shugoshin C-terminal" evidence="23">
    <location>
        <begin position="473"/>
        <end position="494"/>
    </location>
</feature>
<dbReference type="KEGG" id="dord:105989876"/>
<feature type="compositionally biased region" description="Low complexity" evidence="22">
    <location>
        <begin position="118"/>
        <end position="129"/>
    </location>
</feature>
<evidence type="ECO:0000256" key="18">
    <source>
        <dbReference type="ARBA" id="ARBA00023328"/>
    </source>
</evidence>
<feature type="coiled-coil region" evidence="21">
    <location>
        <begin position="1"/>
        <end position="28"/>
    </location>
</feature>
<sequence>MAKERCQKKSFQDSLENIKKRMKEKRNKNLAEIGRRKSFIAAPCQVITNTSTLLKNYQDNNRMLVVALQNEKFKVREAEEVILQLRKECYYLMCQLYALKEKLTSQQTKETVQNQEISPSKMDSSGDSSSCDLSVKDLRQVPPQEIDLPGHKESFEVEEQITAFSQDALGCDLDTSDAKCSDDVLPRTVSLRRHLRKDFHSLSECSPLENFETSHFTGPSVELESVKYIDPTVNVRILENTQGKFCQWNKDQINKSPRPIHPRNFTKTKEIILDPKPEQIKSKSNNTQRKREKKRKAQRRRSESKSKNKGNQSGNKQTVCKKNMDDAVSSNDAYNFNLEEGVHLTPFRQKMNSDSTREENSNQSEASNCESSVSENDSDDLYLPPCKYTSNRDSQPDRPVTRPRSKRALTYMDKEDKEGSQPTTPTSAPPEAPQTPRCSLKEITNVPLYPVVKIRRLSLSPKRNIESTAQSLPKRRCATMVSYKEPTLASKLRRGDPFTDLCFLNSPIFKQKKDLRRSKKSTKQIQKTLDAI</sequence>
<evidence type="ECO:0000256" key="17">
    <source>
        <dbReference type="ARBA" id="ARBA00023306"/>
    </source>
</evidence>
<evidence type="ECO:0000256" key="9">
    <source>
        <dbReference type="ARBA" id="ARBA00022618"/>
    </source>
</evidence>
<evidence type="ECO:0000313" key="26">
    <source>
        <dbReference type="RefSeq" id="XP_012877585.1"/>
    </source>
</evidence>
<proteinExistence type="inferred from homology"/>
<feature type="compositionally biased region" description="Basic and acidic residues" evidence="22">
    <location>
        <begin position="267"/>
        <end position="281"/>
    </location>
</feature>
<dbReference type="InterPro" id="IPR038889">
    <property type="entry name" value="Shugoshin1/2"/>
</dbReference>
<evidence type="ECO:0000256" key="16">
    <source>
        <dbReference type="ARBA" id="ARBA00023242"/>
    </source>
</evidence>
<dbReference type="PANTHER" id="PTHR21577">
    <property type="entry name" value="SHUGOSHIN"/>
    <property type="match status" value="1"/>
</dbReference>
<dbReference type="GO" id="GO:0000922">
    <property type="term" value="C:spindle pole"/>
    <property type="evidence" value="ECO:0007669"/>
    <property type="project" value="UniProtKB-SubCell"/>
</dbReference>
<dbReference type="Pfam" id="PF07558">
    <property type="entry name" value="Shugoshin_N"/>
    <property type="match status" value="1"/>
</dbReference>
<keyword evidence="12" id="KW-0995">Kinetochore</keyword>
<evidence type="ECO:0000256" key="19">
    <source>
        <dbReference type="ARBA" id="ARBA00074224"/>
    </source>
</evidence>
<evidence type="ECO:0000256" key="1">
    <source>
        <dbReference type="ARBA" id="ARBA00004300"/>
    </source>
</evidence>
<feature type="region of interest" description="Disordered" evidence="22">
    <location>
        <begin position="249"/>
        <end position="320"/>
    </location>
</feature>
<dbReference type="Pfam" id="PF07557">
    <property type="entry name" value="Shugoshin_C"/>
    <property type="match status" value="1"/>
</dbReference>
<dbReference type="AlphaFoldDB" id="A0A1S3FMK7"/>
<evidence type="ECO:0000313" key="25">
    <source>
        <dbReference type="Proteomes" id="UP000081671"/>
    </source>
</evidence>
<keyword evidence="15" id="KW-0206">Cytoskeleton</keyword>
<dbReference type="GO" id="GO:0010457">
    <property type="term" value="P:centriole-centriole cohesion"/>
    <property type="evidence" value="ECO:0007669"/>
    <property type="project" value="UniProtKB-ARBA"/>
</dbReference>
<evidence type="ECO:0000256" key="8">
    <source>
        <dbReference type="ARBA" id="ARBA00022553"/>
    </source>
</evidence>
<comment type="similarity">
    <text evidence="5">Belongs to the shugoshin family.</text>
</comment>
<dbReference type="CTD" id="151648"/>
<dbReference type="GO" id="GO:0051301">
    <property type="term" value="P:cell division"/>
    <property type="evidence" value="ECO:0007669"/>
    <property type="project" value="UniProtKB-KW"/>
</dbReference>
<evidence type="ECO:0000256" key="11">
    <source>
        <dbReference type="ARBA" id="ARBA00022829"/>
    </source>
</evidence>
<evidence type="ECO:0000256" key="13">
    <source>
        <dbReference type="ARBA" id="ARBA00022843"/>
    </source>
</evidence>
<keyword evidence="10" id="KW-0498">Mitosis</keyword>
<gene>
    <name evidence="26 27" type="primary">Sgol1</name>
</gene>
<evidence type="ECO:0000256" key="2">
    <source>
        <dbReference type="ARBA" id="ARBA00004324"/>
    </source>
</evidence>
<evidence type="ECO:0000256" key="3">
    <source>
        <dbReference type="ARBA" id="ARBA00004629"/>
    </source>
</evidence>
<dbReference type="STRING" id="10020.ENSDORP00000022400"/>
<name>A0A1S3FMK7_DIPOR</name>
<dbReference type="GO" id="GO:0000776">
    <property type="term" value="C:kinetochore"/>
    <property type="evidence" value="ECO:0007669"/>
    <property type="project" value="UniProtKB-KW"/>
</dbReference>
<dbReference type="PANTHER" id="PTHR21577:SF3">
    <property type="entry name" value="SHUGOSHIN 1-RELATED"/>
    <property type="match status" value="1"/>
</dbReference>
<keyword evidence="13" id="KW-0832">Ubl conjugation</keyword>
<feature type="compositionally biased region" description="Basic residues" evidence="22">
    <location>
        <begin position="288"/>
        <end position="299"/>
    </location>
</feature>
<evidence type="ECO:0000256" key="7">
    <source>
        <dbReference type="ARBA" id="ARBA00022490"/>
    </source>
</evidence>
<dbReference type="GO" id="GO:0016607">
    <property type="term" value="C:nuclear speck"/>
    <property type="evidence" value="ECO:0007669"/>
    <property type="project" value="UniProtKB-SubCell"/>
</dbReference>
<comment type="subcellular location">
    <subcellularLocation>
        <location evidence="3">Chromosome</location>
        <location evidence="3">Centromere</location>
        <location evidence="3">Kinetochore</location>
    </subcellularLocation>
    <subcellularLocation>
        <location evidence="1">Cytoplasm</location>
        <location evidence="1">Cytoskeleton</location>
        <location evidence="1">Microtubule organizing center</location>
        <location evidence="1">Centrosome</location>
    </subcellularLocation>
    <subcellularLocation>
        <location evidence="4">Cytoplasm</location>
        <location evidence="4">Cytoskeleton</location>
        <location evidence="4">Spindle pole</location>
    </subcellularLocation>
    <subcellularLocation>
        <location evidence="2">Nucleus speckle</location>
    </subcellularLocation>
</comment>
<evidence type="ECO:0000256" key="12">
    <source>
        <dbReference type="ARBA" id="ARBA00022838"/>
    </source>
</evidence>
<dbReference type="OrthoDB" id="9901374at2759"/>
<evidence type="ECO:0000256" key="5">
    <source>
        <dbReference type="ARBA" id="ARBA00010845"/>
    </source>
</evidence>
<reference evidence="26 27" key="1">
    <citation type="submission" date="2025-04" db="UniProtKB">
        <authorList>
            <consortium name="RefSeq"/>
        </authorList>
    </citation>
    <scope>IDENTIFICATION</scope>
    <source>
        <tissue evidence="26 27">Kidney</tissue>
    </source>
</reference>
<dbReference type="Gene3D" id="1.20.5.730">
    <property type="entry name" value="Single helix bin"/>
    <property type="match status" value="1"/>
</dbReference>
<dbReference type="InterPro" id="IPR011516">
    <property type="entry name" value="Shugoshin_N"/>
</dbReference>
<evidence type="ECO:0000256" key="14">
    <source>
        <dbReference type="ARBA" id="ARBA00023054"/>
    </source>
</evidence>
<dbReference type="RefSeq" id="XP_012877586.1">
    <property type="nucleotide sequence ID" value="XM_013022132.1"/>
</dbReference>
<dbReference type="Proteomes" id="UP000081671">
    <property type="component" value="Unplaced"/>
</dbReference>
<keyword evidence="16" id="KW-0539">Nucleus</keyword>
<keyword evidence="14 21" id="KW-0175">Coiled coil</keyword>
<dbReference type="GO" id="GO:0005813">
    <property type="term" value="C:centrosome"/>
    <property type="evidence" value="ECO:0007669"/>
    <property type="project" value="UniProtKB-SubCell"/>
</dbReference>
<evidence type="ECO:0000256" key="20">
    <source>
        <dbReference type="ARBA" id="ARBA00083289"/>
    </source>
</evidence>
<feature type="compositionally biased region" description="Polar residues" evidence="22">
    <location>
        <begin position="361"/>
        <end position="375"/>
    </location>
</feature>